<dbReference type="Gene3D" id="3.20.20.450">
    <property type="entry name" value="EAL domain"/>
    <property type="match status" value="1"/>
</dbReference>
<dbReference type="PROSITE" id="PS50883">
    <property type="entry name" value="EAL"/>
    <property type="match status" value="1"/>
</dbReference>
<dbReference type="PANTHER" id="PTHR33121:SF70">
    <property type="entry name" value="SIGNALING PROTEIN YKOW"/>
    <property type="match status" value="1"/>
</dbReference>
<dbReference type="AlphaFoldDB" id="A0A2W5QUA2"/>
<accession>A0A2W5QUA2</accession>
<dbReference type="Pfam" id="PF00563">
    <property type="entry name" value="EAL"/>
    <property type="match status" value="1"/>
</dbReference>
<reference evidence="2 3" key="1">
    <citation type="submission" date="2017-08" db="EMBL/GenBank/DDBJ databases">
        <title>Infants hospitalized years apart are colonized by the same room-sourced microbial strains.</title>
        <authorList>
            <person name="Brooks B."/>
            <person name="Olm M.R."/>
            <person name="Firek B.A."/>
            <person name="Baker R."/>
            <person name="Thomas B.C."/>
            <person name="Morowitz M.J."/>
            <person name="Banfield J.F."/>
        </authorList>
    </citation>
    <scope>NUCLEOTIDE SEQUENCE [LARGE SCALE GENOMIC DNA]</scope>
    <source>
        <strain evidence="2">S2_005_001_R2_27</strain>
    </source>
</reference>
<dbReference type="SMART" id="SM00065">
    <property type="entry name" value="GAF"/>
    <property type="match status" value="1"/>
</dbReference>
<comment type="caution">
    <text evidence="2">The sequence shown here is derived from an EMBL/GenBank/DDBJ whole genome shotgun (WGS) entry which is preliminary data.</text>
</comment>
<dbReference type="PANTHER" id="PTHR33121">
    <property type="entry name" value="CYCLIC DI-GMP PHOSPHODIESTERASE PDEF"/>
    <property type="match status" value="1"/>
</dbReference>
<gene>
    <name evidence="2" type="ORF">DI549_16245</name>
</gene>
<dbReference type="InterPro" id="IPR029016">
    <property type="entry name" value="GAF-like_dom_sf"/>
</dbReference>
<dbReference type="SMART" id="SM00052">
    <property type="entry name" value="EAL"/>
    <property type="match status" value="1"/>
</dbReference>
<protein>
    <submittedName>
        <fullName evidence="2">Diguanylate phosphodiesterase</fullName>
    </submittedName>
</protein>
<dbReference type="InterPro" id="IPR001633">
    <property type="entry name" value="EAL_dom"/>
</dbReference>
<dbReference type="InterPro" id="IPR003018">
    <property type="entry name" value="GAF"/>
</dbReference>
<evidence type="ECO:0000313" key="3">
    <source>
        <dbReference type="Proteomes" id="UP000248887"/>
    </source>
</evidence>
<evidence type="ECO:0000313" key="2">
    <source>
        <dbReference type="EMBL" id="PZQ80768.1"/>
    </source>
</evidence>
<feature type="domain" description="EAL" evidence="1">
    <location>
        <begin position="210"/>
        <end position="418"/>
    </location>
</feature>
<proteinExistence type="predicted"/>
<sequence>MPRSVPLAERLRQSSEQPPKWHLDVVHHCLKLTWGHIPGWRPASGRGSGTGSMGGPTDEADISGSLKRILEVIRRHLGMEVAYISEFIGSRAVFRAVDAPGLEAMIKVGDSVSLDDVYCRHILAGRLPEFIPDTSSEPVAMALPITRNLPIGKHLSVPLKLRNGNVYGMFCCLGPQPDHTLHARDLQTMKAFAELAALDIEQALTVQRTFDAKRDRVRKAIDEHEISIVYQPIWHVATGRPIGLECLSRFSALPLRPPNEWIAEAAETGLGVELEMAAIKLAMSSLPSFPPEAYLAVNASPATILSPELSETLATLPVERIVVELTEHEMVESYNEIIATLQPFRTRGLRLAVDDAGTGYSSLQHILYLRPDLIKLDMNLTRSIDLDPSRRALASALVKFARETNARIIAKAWRQTPS</sequence>
<dbReference type="InterPro" id="IPR050706">
    <property type="entry name" value="Cyclic-di-GMP_PDE-like"/>
</dbReference>
<dbReference type="GO" id="GO:0071111">
    <property type="term" value="F:cyclic-guanylate-specific phosphodiesterase activity"/>
    <property type="evidence" value="ECO:0007669"/>
    <property type="project" value="InterPro"/>
</dbReference>
<dbReference type="CDD" id="cd01948">
    <property type="entry name" value="EAL"/>
    <property type="match status" value="1"/>
</dbReference>
<name>A0A2W5QUA2_ANCNO</name>
<dbReference type="InterPro" id="IPR035919">
    <property type="entry name" value="EAL_sf"/>
</dbReference>
<organism evidence="2 3">
    <name type="scientific">Ancylobacter novellus</name>
    <name type="common">Thiobacillus novellus</name>
    <dbReference type="NCBI Taxonomy" id="921"/>
    <lineage>
        <taxon>Bacteria</taxon>
        <taxon>Pseudomonadati</taxon>
        <taxon>Pseudomonadota</taxon>
        <taxon>Alphaproteobacteria</taxon>
        <taxon>Hyphomicrobiales</taxon>
        <taxon>Xanthobacteraceae</taxon>
        <taxon>Ancylobacter</taxon>
    </lineage>
</organism>
<dbReference type="SUPFAM" id="SSF141868">
    <property type="entry name" value="EAL domain-like"/>
    <property type="match status" value="1"/>
</dbReference>
<dbReference type="SUPFAM" id="SSF55781">
    <property type="entry name" value="GAF domain-like"/>
    <property type="match status" value="1"/>
</dbReference>
<dbReference type="Pfam" id="PF01590">
    <property type="entry name" value="GAF"/>
    <property type="match status" value="1"/>
</dbReference>
<dbReference type="Gene3D" id="3.30.450.40">
    <property type="match status" value="1"/>
</dbReference>
<dbReference type="EMBL" id="QFQD01000057">
    <property type="protein sequence ID" value="PZQ80768.1"/>
    <property type="molecule type" value="Genomic_DNA"/>
</dbReference>
<dbReference type="Proteomes" id="UP000248887">
    <property type="component" value="Unassembled WGS sequence"/>
</dbReference>
<evidence type="ECO:0000259" key="1">
    <source>
        <dbReference type="PROSITE" id="PS50883"/>
    </source>
</evidence>